<evidence type="ECO:0000313" key="1">
    <source>
        <dbReference type="EMBL" id="KAJ7005871.1"/>
    </source>
</evidence>
<sequence length="279" mass="32188">METSFNSLVRLKRLAIQEKKTSGEYPDLGVLKGPNYLDACDNQITSQVPSTLPRSLLELSMRNNFHGNLPDNLGDLEFYRFWFQESWKCHRKWPNQSEHARIEALGWIDDIEGRASTVPHSSTTLSPLQKLIFLIYRPSKLDTPWSLVVNVVMRNLRGESFIRRVCREDDDEKRYLKRRKIVLDLDSFGEGNLDTSTCDYWVMGIELRPSLEYTSEITQATVPSHKSFVPVNDHRHLGCSTKHCAENTFIVALHEFDLPCQESQLFAHACHGPPHIELF</sequence>
<gene>
    <name evidence="1" type="ORF">NC653_005261</name>
</gene>
<keyword evidence="2" id="KW-1185">Reference proteome</keyword>
<protein>
    <submittedName>
        <fullName evidence="1">Uncharacterized protein</fullName>
    </submittedName>
</protein>
<name>A0AAD6WBN3_9ROSI</name>
<dbReference type="Proteomes" id="UP001164929">
    <property type="component" value="Chromosome 2"/>
</dbReference>
<proteinExistence type="predicted"/>
<reference evidence="1" key="1">
    <citation type="journal article" date="2023" name="Mol. Ecol. Resour.">
        <title>Chromosome-level genome assembly of a triploid poplar Populus alba 'Berolinensis'.</title>
        <authorList>
            <person name="Chen S."/>
            <person name="Yu Y."/>
            <person name="Wang X."/>
            <person name="Wang S."/>
            <person name="Zhang T."/>
            <person name="Zhou Y."/>
            <person name="He R."/>
            <person name="Meng N."/>
            <person name="Wang Y."/>
            <person name="Liu W."/>
            <person name="Liu Z."/>
            <person name="Liu J."/>
            <person name="Guo Q."/>
            <person name="Huang H."/>
            <person name="Sederoff R.R."/>
            <person name="Wang G."/>
            <person name="Qu G."/>
            <person name="Chen S."/>
        </authorList>
    </citation>
    <scope>NUCLEOTIDE SEQUENCE</scope>
    <source>
        <strain evidence="1">SC-2020</strain>
    </source>
</reference>
<evidence type="ECO:0000313" key="2">
    <source>
        <dbReference type="Proteomes" id="UP001164929"/>
    </source>
</evidence>
<dbReference type="Gene3D" id="3.80.10.10">
    <property type="entry name" value="Ribonuclease Inhibitor"/>
    <property type="match status" value="1"/>
</dbReference>
<comment type="caution">
    <text evidence="1">The sequence shown here is derived from an EMBL/GenBank/DDBJ whole genome shotgun (WGS) entry which is preliminary data.</text>
</comment>
<dbReference type="AlphaFoldDB" id="A0AAD6WBN3"/>
<dbReference type="InterPro" id="IPR032675">
    <property type="entry name" value="LRR_dom_sf"/>
</dbReference>
<organism evidence="1 2">
    <name type="scientific">Populus alba x Populus x berolinensis</name>
    <dbReference type="NCBI Taxonomy" id="444605"/>
    <lineage>
        <taxon>Eukaryota</taxon>
        <taxon>Viridiplantae</taxon>
        <taxon>Streptophyta</taxon>
        <taxon>Embryophyta</taxon>
        <taxon>Tracheophyta</taxon>
        <taxon>Spermatophyta</taxon>
        <taxon>Magnoliopsida</taxon>
        <taxon>eudicotyledons</taxon>
        <taxon>Gunneridae</taxon>
        <taxon>Pentapetalae</taxon>
        <taxon>rosids</taxon>
        <taxon>fabids</taxon>
        <taxon>Malpighiales</taxon>
        <taxon>Salicaceae</taxon>
        <taxon>Saliceae</taxon>
        <taxon>Populus</taxon>
    </lineage>
</organism>
<accession>A0AAD6WBN3</accession>
<dbReference type="EMBL" id="JAQIZT010000002">
    <property type="protein sequence ID" value="KAJ7005871.1"/>
    <property type="molecule type" value="Genomic_DNA"/>
</dbReference>